<dbReference type="Proteomes" id="UP000219050">
    <property type="component" value="Chromosome"/>
</dbReference>
<name>A0A291LXD9_9RHOB</name>
<gene>
    <name evidence="1" type="ORF">CBW24_03200</name>
</gene>
<sequence length="328" mass="36699">MVRIAMHSDSVVRARRRKTDPDWAQTKFKAQSVLYRFQPDRFFDRRLRALLTVFENVTQLAGSNETGARDAQAFLRGVPHRGRDIDDLEDRAADLLDRAQRAALRARRFETVCAKNRQISGQITAERCTTLDEVIKLGREGQNCLAHDLEYWRNFLAKTRAFWALRGEAGLVAVLEVDCERGAVVAALGPSNEAIGLRHLQDVVRFCLGQGLALGSAGEGLLPEYAGDYLVPPRVVRVEGHTAFYAEWHGAVRIDLVKERGRRRRGRASTLAVALNPSVPLIEAVLSSDLQDELEDFGHKRLRKIIGTVALDQTAPTIMQHRLLAMTA</sequence>
<protein>
    <submittedName>
        <fullName evidence="1">Uncharacterized protein</fullName>
    </submittedName>
</protein>
<accession>A0A291LXD9</accession>
<reference evidence="1 2" key="1">
    <citation type="submission" date="2017-05" db="EMBL/GenBank/DDBJ databases">
        <title>Comparative genomic and metabolic analysis of manganese-oxidizing mechanisms in Celeribater manganoxidans DY25T: its adaption to the environment of polymetallic nodule.</title>
        <authorList>
            <person name="Wang X."/>
        </authorList>
    </citation>
    <scope>NUCLEOTIDE SEQUENCE [LARGE SCALE GENOMIC DNA]</scope>
    <source>
        <strain evidence="1 2">DY25</strain>
    </source>
</reference>
<evidence type="ECO:0000313" key="2">
    <source>
        <dbReference type="Proteomes" id="UP000219050"/>
    </source>
</evidence>
<dbReference type="EMBL" id="CP021404">
    <property type="protein sequence ID" value="ATI41105.1"/>
    <property type="molecule type" value="Genomic_DNA"/>
</dbReference>
<proteinExistence type="predicted"/>
<evidence type="ECO:0000313" key="1">
    <source>
        <dbReference type="EMBL" id="ATI41105.1"/>
    </source>
</evidence>
<organism evidence="1 2">
    <name type="scientific">Pacificitalea manganoxidans</name>
    <dbReference type="NCBI Taxonomy" id="1411902"/>
    <lineage>
        <taxon>Bacteria</taxon>
        <taxon>Pseudomonadati</taxon>
        <taxon>Pseudomonadota</taxon>
        <taxon>Alphaproteobacteria</taxon>
        <taxon>Rhodobacterales</taxon>
        <taxon>Paracoccaceae</taxon>
        <taxon>Pacificitalea</taxon>
    </lineage>
</organism>
<keyword evidence="2" id="KW-1185">Reference proteome</keyword>
<dbReference type="KEGG" id="cmag:CBW24_03200"/>
<dbReference type="AlphaFoldDB" id="A0A291LXD9"/>